<dbReference type="EMBL" id="CP134494">
    <property type="protein sequence ID" value="WNF23180.1"/>
    <property type="molecule type" value="Genomic_DNA"/>
</dbReference>
<evidence type="ECO:0000259" key="3">
    <source>
        <dbReference type="PROSITE" id="PS51186"/>
    </source>
</evidence>
<dbReference type="EC" id="2.3.1.-" evidence="4"/>
<keyword evidence="1 4" id="KW-0808">Transferase</keyword>
<evidence type="ECO:0000256" key="1">
    <source>
        <dbReference type="ARBA" id="ARBA00022679"/>
    </source>
</evidence>
<dbReference type="GO" id="GO:0016491">
    <property type="term" value="F:oxidoreductase activity"/>
    <property type="evidence" value="ECO:0007669"/>
    <property type="project" value="UniProtKB-KW"/>
</dbReference>
<gene>
    <name evidence="4" type="ORF">RH061_01235</name>
</gene>
<dbReference type="InterPro" id="IPR000182">
    <property type="entry name" value="GNAT_dom"/>
</dbReference>
<keyword evidence="2 4" id="KW-0012">Acyltransferase</keyword>
<protein>
    <submittedName>
        <fullName evidence="4">GNAT family N-acetyltransferase</fullName>
        <ecNumber evidence="4">2.3.1.-</ecNumber>
    </submittedName>
</protein>
<sequence>MMLVSHYRENEVLRKSFIQLAADIFGLDFTSWHERGYWGERYIPYSYADGDQIIANVSVNELDLVIEGKSHKALQIGTVMTHPRYRNKGLSACLMNHVLDEYEGKYDLMYLFANDSALNFYPKFGFEQVEEHQYSTKTLTGTDPLPLRKLRIPEDLEMIEKFIYTRVPVSNAFATANSAGITMYHILNVYNDHLYYLAEADAILIFIREYRTVQLYDVICTAPVNMNDIISSFGDTDTIQFHFTPDQGDIPYQQEPFKRNGAFFVRKSPGLEIPPFIKHPVTSEA</sequence>
<dbReference type="PANTHER" id="PTHR43420">
    <property type="entry name" value="ACETYLTRANSFERASE"/>
    <property type="match status" value="1"/>
</dbReference>
<keyword evidence="4" id="KW-0560">Oxidoreductase</keyword>
<feature type="domain" description="N-acetyltransferase" evidence="3">
    <location>
        <begin position="5"/>
        <end position="152"/>
    </location>
</feature>
<dbReference type="SUPFAM" id="SSF55729">
    <property type="entry name" value="Acyl-CoA N-acyltransferases (Nat)"/>
    <property type="match status" value="1"/>
</dbReference>
<proteinExistence type="predicted"/>
<evidence type="ECO:0000313" key="4">
    <source>
        <dbReference type="EMBL" id="WNF23180.1"/>
    </source>
</evidence>
<reference evidence="4 5" key="1">
    <citation type="submission" date="2023-09" db="EMBL/GenBank/DDBJ databases">
        <title>Microbial mechanism of fulvic acid promoting antimony reduction mineralization in rice fields.</title>
        <authorList>
            <person name="Chen G."/>
            <person name="Lan J."/>
        </authorList>
    </citation>
    <scope>NUCLEOTIDE SEQUENCE [LARGE SCALE GENOMIC DNA]</scope>
    <source>
        <strain evidence="4 5">PS1</strain>
    </source>
</reference>
<dbReference type="Gene3D" id="3.40.630.30">
    <property type="match status" value="1"/>
</dbReference>
<dbReference type="RefSeq" id="WP_311073376.1">
    <property type="nucleotide sequence ID" value="NZ_CP134494.1"/>
</dbReference>
<dbReference type="PANTHER" id="PTHR43420:SF31">
    <property type="entry name" value="ACETYLTRANSFERASE"/>
    <property type="match status" value="1"/>
</dbReference>
<organism evidence="4 5">
    <name type="scientific">Mesobacillus jeotgali</name>
    <dbReference type="NCBI Taxonomy" id="129985"/>
    <lineage>
        <taxon>Bacteria</taxon>
        <taxon>Bacillati</taxon>
        <taxon>Bacillota</taxon>
        <taxon>Bacilli</taxon>
        <taxon>Bacillales</taxon>
        <taxon>Bacillaceae</taxon>
        <taxon>Mesobacillus</taxon>
    </lineage>
</organism>
<name>A0ABY9VH60_9BACI</name>
<dbReference type="Pfam" id="PF13527">
    <property type="entry name" value="Acetyltransf_9"/>
    <property type="match status" value="1"/>
</dbReference>
<dbReference type="GO" id="GO:0016746">
    <property type="term" value="F:acyltransferase activity"/>
    <property type="evidence" value="ECO:0007669"/>
    <property type="project" value="UniProtKB-KW"/>
</dbReference>
<dbReference type="InterPro" id="IPR050680">
    <property type="entry name" value="YpeA/RimI_acetyltransf"/>
</dbReference>
<evidence type="ECO:0000256" key="2">
    <source>
        <dbReference type="ARBA" id="ARBA00023315"/>
    </source>
</evidence>
<evidence type="ECO:0000313" key="5">
    <source>
        <dbReference type="Proteomes" id="UP001303324"/>
    </source>
</evidence>
<keyword evidence="5" id="KW-1185">Reference proteome</keyword>
<accession>A0ABY9VH60</accession>
<dbReference type="PROSITE" id="PS51186">
    <property type="entry name" value="GNAT"/>
    <property type="match status" value="1"/>
</dbReference>
<dbReference type="Proteomes" id="UP001303324">
    <property type="component" value="Chromosome"/>
</dbReference>
<dbReference type="InterPro" id="IPR016181">
    <property type="entry name" value="Acyl_CoA_acyltransferase"/>
</dbReference>
<dbReference type="CDD" id="cd04301">
    <property type="entry name" value="NAT_SF"/>
    <property type="match status" value="1"/>
</dbReference>